<reference evidence="1 2" key="1">
    <citation type="submission" date="2024-04" db="EMBL/GenBank/DDBJ databases">
        <title>Tritrichomonas musculus Genome.</title>
        <authorList>
            <person name="Alves-Ferreira E."/>
            <person name="Grigg M."/>
            <person name="Lorenzi H."/>
            <person name="Galac M."/>
        </authorList>
    </citation>
    <scope>NUCLEOTIDE SEQUENCE [LARGE SCALE GENOMIC DNA]</scope>
    <source>
        <strain evidence="1 2">EAF2021</strain>
    </source>
</reference>
<proteinExistence type="predicted"/>
<accession>A0ABR2I845</accession>
<name>A0ABR2I845_9EUKA</name>
<organism evidence="1 2">
    <name type="scientific">Tritrichomonas musculus</name>
    <dbReference type="NCBI Taxonomy" id="1915356"/>
    <lineage>
        <taxon>Eukaryota</taxon>
        <taxon>Metamonada</taxon>
        <taxon>Parabasalia</taxon>
        <taxon>Tritrichomonadida</taxon>
        <taxon>Tritrichomonadidae</taxon>
        <taxon>Tritrichomonas</taxon>
    </lineage>
</organism>
<evidence type="ECO:0000313" key="2">
    <source>
        <dbReference type="Proteomes" id="UP001470230"/>
    </source>
</evidence>
<protein>
    <submittedName>
        <fullName evidence="1">Uncharacterized protein</fullName>
    </submittedName>
</protein>
<sequence length="152" mass="17502">MTDDRLRKGQTISSIPECDAIIENNTNEITKAKVPIETKKNRNEIYGKSTEAKVIKEEISDFNFTESTTYKHIIGKFGKSIKFIELLGIINAIDLFLKNTKNIALPLLSRNEKRSFPLLIKYIERNIDLILPYIQYMSLCDSGFRKMPLDVN</sequence>
<keyword evidence="2" id="KW-1185">Reference proteome</keyword>
<gene>
    <name evidence="1" type="ORF">M9Y10_016083</name>
</gene>
<evidence type="ECO:0000313" key="1">
    <source>
        <dbReference type="EMBL" id="KAK8857675.1"/>
    </source>
</evidence>
<dbReference type="Proteomes" id="UP001470230">
    <property type="component" value="Unassembled WGS sequence"/>
</dbReference>
<comment type="caution">
    <text evidence="1">The sequence shown here is derived from an EMBL/GenBank/DDBJ whole genome shotgun (WGS) entry which is preliminary data.</text>
</comment>
<dbReference type="EMBL" id="JAPFFF010000020">
    <property type="protein sequence ID" value="KAK8857675.1"/>
    <property type="molecule type" value="Genomic_DNA"/>
</dbReference>